<dbReference type="GO" id="GO:0016020">
    <property type="term" value="C:membrane"/>
    <property type="evidence" value="ECO:0007669"/>
    <property type="project" value="TreeGrafter"/>
</dbReference>
<evidence type="ECO:0000256" key="5">
    <source>
        <dbReference type="ARBA" id="ARBA00023049"/>
    </source>
</evidence>
<evidence type="ECO:0000256" key="2">
    <source>
        <dbReference type="ARBA" id="ARBA00022723"/>
    </source>
</evidence>
<reference evidence="11" key="1">
    <citation type="submission" date="2018-05" db="EMBL/GenBank/DDBJ databases">
        <authorList>
            <person name="Li Y."/>
        </authorList>
    </citation>
    <scope>NUCLEOTIDE SEQUENCE [LARGE SCALE GENOMIC DNA]</scope>
    <source>
        <strain evidence="11">3d-2-2</strain>
    </source>
</reference>
<dbReference type="CDD" id="cd07332">
    <property type="entry name" value="M48C_Oma1_like"/>
    <property type="match status" value="1"/>
</dbReference>
<dbReference type="PANTHER" id="PTHR22726:SF1">
    <property type="entry name" value="METALLOENDOPEPTIDASE OMA1, MITOCHONDRIAL"/>
    <property type="match status" value="1"/>
</dbReference>
<keyword evidence="2" id="KW-0479">Metal-binding</keyword>
<keyword evidence="11" id="KW-1185">Reference proteome</keyword>
<dbReference type="InterPro" id="IPR001915">
    <property type="entry name" value="Peptidase_M48"/>
</dbReference>
<dbReference type="GO" id="GO:0046872">
    <property type="term" value="F:metal ion binding"/>
    <property type="evidence" value="ECO:0007669"/>
    <property type="project" value="UniProtKB-KW"/>
</dbReference>
<dbReference type="GO" id="GO:0004222">
    <property type="term" value="F:metalloendopeptidase activity"/>
    <property type="evidence" value="ECO:0007669"/>
    <property type="project" value="InterPro"/>
</dbReference>
<name>A0A2V1K8E8_9BURK</name>
<evidence type="ECO:0000259" key="9">
    <source>
        <dbReference type="Pfam" id="PF23368"/>
    </source>
</evidence>
<dbReference type="InterPro" id="IPR055518">
    <property type="entry name" value="DUF7092"/>
</dbReference>
<dbReference type="Gene3D" id="3.30.2010.10">
    <property type="entry name" value="Metalloproteases ('zincins'), catalytic domain"/>
    <property type="match status" value="1"/>
</dbReference>
<comment type="cofactor">
    <cofactor evidence="6">
        <name>Zn(2+)</name>
        <dbReference type="ChEBI" id="CHEBI:29105"/>
    </cofactor>
    <text evidence="6">Binds 1 zinc ion per subunit.</text>
</comment>
<feature type="domain" description="Peptidase M48" evidence="8">
    <location>
        <begin position="139"/>
        <end position="320"/>
    </location>
</feature>
<keyword evidence="7" id="KW-1133">Transmembrane helix</keyword>
<keyword evidence="5 6" id="KW-0482">Metalloprotease</keyword>
<dbReference type="InterPro" id="IPR051156">
    <property type="entry name" value="Mito/Outer_Membr_Metalloprot"/>
</dbReference>
<gene>
    <name evidence="10" type="ORF">DD235_03570</name>
</gene>
<dbReference type="Pfam" id="PF01435">
    <property type="entry name" value="Peptidase_M48"/>
    <property type="match status" value="1"/>
</dbReference>
<keyword evidence="4 6" id="KW-0862">Zinc</keyword>
<keyword evidence="3 6" id="KW-0378">Hydrolase</keyword>
<evidence type="ECO:0000256" key="6">
    <source>
        <dbReference type="RuleBase" id="RU003983"/>
    </source>
</evidence>
<dbReference type="Pfam" id="PF23368">
    <property type="entry name" value="DUF7092"/>
    <property type="match status" value="1"/>
</dbReference>
<dbReference type="PANTHER" id="PTHR22726">
    <property type="entry name" value="METALLOENDOPEPTIDASE OMA1"/>
    <property type="match status" value="1"/>
</dbReference>
<comment type="similarity">
    <text evidence="6">Belongs to the peptidase M48 family.</text>
</comment>
<evidence type="ECO:0000256" key="7">
    <source>
        <dbReference type="SAM" id="Phobius"/>
    </source>
</evidence>
<keyword evidence="7" id="KW-0812">Transmembrane</keyword>
<evidence type="ECO:0000256" key="1">
    <source>
        <dbReference type="ARBA" id="ARBA00022670"/>
    </source>
</evidence>
<dbReference type="Proteomes" id="UP000245212">
    <property type="component" value="Unassembled WGS sequence"/>
</dbReference>
<proteinExistence type="inferred from homology"/>
<evidence type="ECO:0000256" key="3">
    <source>
        <dbReference type="ARBA" id="ARBA00022801"/>
    </source>
</evidence>
<comment type="caution">
    <text evidence="10">The sequence shown here is derived from an EMBL/GenBank/DDBJ whole genome shotgun (WGS) entry which is preliminary data.</text>
</comment>
<organism evidence="10 11">
    <name type="scientific">Corticimicrobacter populi</name>
    <dbReference type="NCBI Taxonomy" id="2175229"/>
    <lineage>
        <taxon>Bacteria</taxon>
        <taxon>Pseudomonadati</taxon>
        <taxon>Pseudomonadota</taxon>
        <taxon>Betaproteobacteria</taxon>
        <taxon>Burkholderiales</taxon>
        <taxon>Alcaligenaceae</taxon>
        <taxon>Corticimicrobacter</taxon>
    </lineage>
</organism>
<feature type="transmembrane region" description="Helical" evidence="7">
    <location>
        <begin position="81"/>
        <end position="100"/>
    </location>
</feature>
<sequence>MLSIDEHGLLRLDCGLQQEHLDATTLAWGDRIGRAPQRIELPDGRIFETSLHDTASRLRQQLYGRAPHNVLFYLERVHPRLLLLFVLAIALMFAGVRWGVPWTADLAARLVPVSVEQRIGTGVMQTLDYAVFKPSTLPPKQQQQVQAVFDDLARNQVNLEHTLQLHFRKGDTIGANALALPGGDIVITDELIEMASSQDEIAGVLAHEIGHVHHRHGLRRMARAVGLSAVLMMMTGDISSMVSDTAAMGAGLLDLAYSRDFERDADTHAAELMQASGRDPAALAQMLERLEKSHPDKLSLPDWTASHPATEERIRRLRETLQTHPAD</sequence>
<dbReference type="AlphaFoldDB" id="A0A2V1K8E8"/>
<dbReference type="GO" id="GO:0051603">
    <property type="term" value="P:proteolysis involved in protein catabolic process"/>
    <property type="evidence" value="ECO:0007669"/>
    <property type="project" value="TreeGrafter"/>
</dbReference>
<evidence type="ECO:0000313" key="11">
    <source>
        <dbReference type="Proteomes" id="UP000245212"/>
    </source>
</evidence>
<feature type="domain" description="DUF7092" evidence="9">
    <location>
        <begin position="2"/>
        <end position="60"/>
    </location>
</feature>
<protein>
    <submittedName>
        <fullName evidence="10">Uncharacterized protein</fullName>
    </submittedName>
</protein>
<keyword evidence="7" id="KW-0472">Membrane</keyword>
<evidence type="ECO:0000259" key="8">
    <source>
        <dbReference type="Pfam" id="PF01435"/>
    </source>
</evidence>
<evidence type="ECO:0000256" key="4">
    <source>
        <dbReference type="ARBA" id="ARBA00022833"/>
    </source>
</evidence>
<dbReference type="EMBL" id="QETA01000001">
    <property type="protein sequence ID" value="PWF25242.1"/>
    <property type="molecule type" value="Genomic_DNA"/>
</dbReference>
<accession>A0A2V1K8E8</accession>
<evidence type="ECO:0000313" key="10">
    <source>
        <dbReference type="EMBL" id="PWF25242.1"/>
    </source>
</evidence>
<keyword evidence="1 6" id="KW-0645">Protease</keyword>